<dbReference type="AlphaFoldDB" id="A0AAW7XE49"/>
<evidence type="ECO:0000256" key="4">
    <source>
        <dbReference type="ARBA" id="ARBA00023237"/>
    </source>
</evidence>
<evidence type="ECO:0000313" key="9">
    <source>
        <dbReference type="EMBL" id="MDO6424692.1"/>
    </source>
</evidence>
<dbReference type="Pfam" id="PF13525">
    <property type="entry name" value="YfiO"/>
    <property type="match status" value="1"/>
</dbReference>
<dbReference type="NCBIfam" id="TIGR03302">
    <property type="entry name" value="OM_YfiO"/>
    <property type="match status" value="1"/>
</dbReference>
<protein>
    <recommendedName>
        <fullName evidence="6">Outer membrane protein assembly factor BamD</fullName>
    </recommendedName>
</protein>
<comment type="similarity">
    <text evidence="6">Belongs to the BamD family.</text>
</comment>
<name>A0AAW7XE49_9GAMM</name>
<dbReference type="CDD" id="cd15830">
    <property type="entry name" value="BamD"/>
    <property type="match status" value="1"/>
</dbReference>
<dbReference type="InterPro" id="IPR017689">
    <property type="entry name" value="BamD"/>
</dbReference>
<comment type="subunit">
    <text evidence="6">Part of the Bam complex.</text>
</comment>
<comment type="subcellular location">
    <subcellularLocation>
        <location evidence="6">Cell outer membrane</location>
        <topology evidence="6">Lipid-anchor</topology>
    </subcellularLocation>
</comment>
<evidence type="ECO:0000256" key="7">
    <source>
        <dbReference type="SAM" id="SignalP"/>
    </source>
</evidence>
<evidence type="ECO:0000256" key="2">
    <source>
        <dbReference type="ARBA" id="ARBA00023136"/>
    </source>
</evidence>
<evidence type="ECO:0000256" key="5">
    <source>
        <dbReference type="ARBA" id="ARBA00023288"/>
    </source>
</evidence>
<comment type="caution">
    <text evidence="9">The sequence shown here is derived from an EMBL/GenBank/DDBJ whole genome shotgun (WGS) entry which is preliminary data.</text>
</comment>
<dbReference type="GO" id="GO:0043165">
    <property type="term" value="P:Gram-negative-bacterium-type cell outer membrane assembly"/>
    <property type="evidence" value="ECO:0007669"/>
    <property type="project" value="UniProtKB-UniRule"/>
</dbReference>
<evidence type="ECO:0000259" key="8">
    <source>
        <dbReference type="Pfam" id="PF13525"/>
    </source>
</evidence>
<feature type="chain" id="PRO_5043734410" description="Outer membrane protein assembly factor BamD" evidence="7">
    <location>
        <begin position="22"/>
        <end position="301"/>
    </location>
</feature>
<feature type="signal peptide" evidence="7">
    <location>
        <begin position="1"/>
        <end position="21"/>
    </location>
</feature>
<dbReference type="GO" id="GO:1990063">
    <property type="term" value="C:Bam protein complex"/>
    <property type="evidence" value="ECO:0007669"/>
    <property type="project" value="TreeGrafter"/>
</dbReference>
<dbReference type="Proteomes" id="UP001169760">
    <property type="component" value="Unassembled WGS sequence"/>
</dbReference>
<dbReference type="PANTHER" id="PTHR37423:SF1">
    <property type="entry name" value="OUTER MEMBRANE PROTEIN ASSEMBLY FACTOR BAMD"/>
    <property type="match status" value="1"/>
</dbReference>
<comment type="function">
    <text evidence="6">Part of the outer membrane protein assembly complex, which is involved in assembly and insertion of beta-barrel proteins into the outer membrane.</text>
</comment>
<keyword evidence="3 6" id="KW-0564">Palmitate</keyword>
<dbReference type="InterPro" id="IPR039565">
    <property type="entry name" value="BamD-like"/>
</dbReference>
<dbReference type="RefSeq" id="WP_216065745.1">
    <property type="nucleotide sequence ID" value="NZ_JAHKPP010000050.1"/>
</dbReference>
<evidence type="ECO:0000256" key="6">
    <source>
        <dbReference type="HAMAP-Rule" id="MF_00922"/>
    </source>
</evidence>
<evidence type="ECO:0000313" key="10">
    <source>
        <dbReference type="Proteomes" id="UP001169760"/>
    </source>
</evidence>
<keyword evidence="4 6" id="KW-0998">Cell outer membrane</keyword>
<evidence type="ECO:0000256" key="1">
    <source>
        <dbReference type="ARBA" id="ARBA00022729"/>
    </source>
</evidence>
<accession>A0AAW7XE49</accession>
<dbReference type="HAMAP" id="MF_00922">
    <property type="entry name" value="OM_assembly_BamD"/>
    <property type="match status" value="1"/>
</dbReference>
<dbReference type="PANTHER" id="PTHR37423">
    <property type="entry name" value="SOLUBLE LYTIC MUREIN TRANSGLYCOSYLASE-RELATED"/>
    <property type="match status" value="1"/>
</dbReference>
<reference evidence="9" key="1">
    <citation type="submission" date="2023-07" db="EMBL/GenBank/DDBJ databases">
        <title>Genome content predicts the carbon catabolic preferences of heterotrophic bacteria.</title>
        <authorList>
            <person name="Gralka M."/>
        </authorList>
    </citation>
    <scope>NUCLEOTIDE SEQUENCE</scope>
    <source>
        <strain evidence="9">I3M17_2</strain>
    </source>
</reference>
<gene>
    <name evidence="6" type="primary">bamD</name>
    <name evidence="9" type="ORF">Q4521_19540</name>
</gene>
<dbReference type="PROSITE" id="PS51257">
    <property type="entry name" value="PROKAR_LIPOPROTEIN"/>
    <property type="match status" value="1"/>
</dbReference>
<keyword evidence="2 6" id="KW-0472">Membrane</keyword>
<keyword evidence="5 6" id="KW-0449">Lipoprotein</keyword>
<sequence length="301" mass="34296">MRKFGLLGGLITIILVLSACASEKDKIAAGSEKDIYQRAQYALNHSSWDAAVEYLQLLEEHYPFGVYAEQSQLELIFAYYQSDEHEAAIASADRFIRLHPQHRSVDYAYYMRGVASFSNDTAITSFLPTDVTQRDIGTAREAFNYFNQFLNRYPDSPYALDAQKRMIYLRNTMARSEIHVANYYFKREAYLAAANRGRYVVENMQGTPAVPDGLAVMAMGYHMLNMPELADDAVKVLIANYPNHPAIKNGKFNFEYSTAKKRSWVSYVTFGLFDKRPVIKFDSRKQYDPFYAEAPPAPPAA</sequence>
<evidence type="ECO:0000256" key="3">
    <source>
        <dbReference type="ARBA" id="ARBA00023139"/>
    </source>
</evidence>
<proteinExistence type="inferred from homology"/>
<keyword evidence="1 6" id="KW-0732">Signal</keyword>
<dbReference type="GO" id="GO:0051205">
    <property type="term" value="P:protein insertion into membrane"/>
    <property type="evidence" value="ECO:0007669"/>
    <property type="project" value="UniProtKB-UniRule"/>
</dbReference>
<dbReference type="EMBL" id="JAUOPB010000016">
    <property type="protein sequence ID" value="MDO6424692.1"/>
    <property type="molecule type" value="Genomic_DNA"/>
</dbReference>
<organism evidence="9 10">
    <name type="scientific">Saccharophagus degradans</name>
    <dbReference type="NCBI Taxonomy" id="86304"/>
    <lineage>
        <taxon>Bacteria</taxon>
        <taxon>Pseudomonadati</taxon>
        <taxon>Pseudomonadota</taxon>
        <taxon>Gammaproteobacteria</taxon>
        <taxon>Cellvibrionales</taxon>
        <taxon>Cellvibrionaceae</taxon>
        <taxon>Saccharophagus</taxon>
    </lineage>
</organism>
<feature type="domain" description="Outer membrane lipoprotein BamD-like" evidence="8">
    <location>
        <begin position="30"/>
        <end position="233"/>
    </location>
</feature>